<reference evidence="14" key="1">
    <citation type="submission" date="2021-02" db="EMBL/GenBank/DDBJ databases">
        <authorList>
            <person name="Nowell W R."/>
        </authorList>
    </citation>
    <scope>NUCLEOTIDE SEQUENCE</scope>
</reference>
<dbReference type="PANTHER" id="PTHR11947:SF20">
    <property type="entry name" value="[3-METHYL-2-OXOBUTANOATE DEHYDROGENASE [LIPOAMIDE]] KINASE, MITOCHONDRIAL"/>
    <property type="match status" value="1"/>
</dbReference>
<feature type="compositionally biased region" description="Low complexity" evidence="9">
    <location>
        <begin position="41"/>
        <end position="50"/>
    </location>
</feature>
<dbReference type="InterPro" id="IPR018955">
    <property type="entry name" value="BCDHK/PDK_N"/>
</dbReference>
<keyword evidence="2" id="KW-0597">Phosphoprotein</keyword>
<dbReference type="OrthoDB" id="3264224at2759"/>
<keyword evidence="3 8" id="KW-0808">Transferase</keyword>
<dbReference type="AlphaFoldDB" id="A0A819SA47"/>
<dbReference type="InterPro" id="IPR003594">
    <property type="entry name" value="HATPase_dom"/>
</dbReference>
<keyword evidence="7 8" id="KW-0496">Mitochondrion</keyword>
<dbReference type="EMBL" id="CAJNOE010001283">
    <property type="protein sequence ID" value="CAF1408644.1"/>
    <property type="molecule type" value="Genomic_DNA"/>
</dbReference>
<proteinExistence type="inferred from homology"/>
<comment type="subcellular location">
    <subcellularLocation>
        <location evidence="8">Mitochondrion matrix</location>
    </subcellularLocation>
</comment>
<dbReference type="Pfam" id="PF02518">
    <property type="entry name" value="HATPase_c"/>
    <property type="match status" value="1"/>
</dbReference>
<dbReference type="SUPFAM" id="SSF69012">
    <property type="entry name" value="alpha-ketoacid dehydrogenase kinase, N-terminal domain"/>
    <property type="match status" value="1"/>
</dbReference>
<keyword evidence="4 8" id="KW-0547">Nucleotide-binding</keyword>
<dbReference type="PROSITE" id="PS50109">
    <property type="entry name" value="HIS_KIN"/>
    <property type="match status" value="1"/>
</dbReference>
<organism evidence="14 15">
    <name type="scientific">Adineta steineri</name>
    <dbReference type="NCBI Taxonomy" id="433720"/>
    <lineage>
        <taxon>Eukaryota</taxon>
        <taxon>Metazoa</taxon>
        <taxon>Spiralia</taxon>
        <taxon>Gnathifera</taxon>
        <taxon>Rotifera</taxon>
        <taxon>Eurotatoria</taxon>
        <taxon>Bdelloidea</taxon>
        <taxon>Adinetida</taxon>
        <taxon>Adinetidae</taxon>
        <taxon>Adineta</taxon>
    </lineage>
</organism>
<name>A0A819SA47_9BILA</name>
<evidence type="ECO:0000256" key="1">
    <source>
        <dbReference type="ARBA" id="ARBA00006155"/>
    </source>
</evidence>
<dbReference type="Proteomes" id="UP000663868">
    <property type="component" value="Unassembled WGS sequence"/>
</dbReference>
<accession>A0A819SA47</accession>
<dbReference type="Gene3D" id="3.30.565.10">
    <property type="entry name" value="Histidine kinase-like ATPase, C-terminal domain"/>
    <property type="match status" value="1"/>
</dbReference>
<keyword evidence="5 8" id="KW-0418">Kinase</keyword>
<dbReference type="GO" id="GO:0004740">
    <property type="term" value="F:pyruvate dehydrogenase (acetyl-transferring) kinase activity"/>
    <property type="evidence" value="ECO:0007669"/>
    <property type="project" value="TreeGrafter"/>
</dbReference>
<dbReference type="SUPFAM" id="SSF55874">
    <property type="entry name" value="ATPase domain of HSP90 chaperone/DNA topoisomerase II/histidine kinase"/>
    <property type="match status" value="1"/>
</dbReference>
<comment type="caution">
    <text evidence="14">The sequence shown here is derived from an EMBL/GenBank/DDBJ whole genome shotgun (WGS) entry which is preliminary data.</text>
</comment>
<feature type="region of interest" description="Disordered" evidence="9">
    <location>
        <begin position="37"/>
        <end position="56"/>
    </location>
</feature>
<dbReference type="PANTHER" id="PTHR11947">
    <property type="entry name" value="PYRUVATE DEHYDROGENASE KINASE"/>
    <property type="match status" value="1"/>
</dbReference>
<dbReference type="GO" id="GO:0010906">
    <property type="term" value="P:regulation of glucose metabolic process"/>
    <property type="evidence" value="ECO:0007669"/>
    <property type="project" value="TreeGrafter"/>
</dbReference>
<dbReference type="InterPro" id="IPR039028">
    <property type="entry name" value="BCKD/PDK"/>
</dbReference>
<evidence type="ECO:0000256" key="2">
    <source>
        <dbReference type="ARBA" id="ARBA00022553"/>
    </source>
</evidence>
<dbReference type="EMBL" id="CAJOBB010001446">
    <property type="protein sequence ID" value="CAF3858463.1"/>
    <property type="molecule type" value="Genomic_DNA"/>
</dbReference>
<evidence type="ECO:0000256" key="7">
    <source>
        <dbReference type="ARBA" id="ARBA00023128"/>
    </source>
</evidence>
<evidence type="ECO:0000256" key="6">
    <source>
        <dbReference type="ARBA" id="ARBA00022840"/>
    </source>
</evidence>
<sequence length="436" mass="49895">MFGTKLRRLPLSFSPVIRQQTNIASDFKNHNQDEQTKKITNENGNGNGTNRCIPPTEKTIRDKHLANITVTSFYSQTAVEELARKQSTRLTPLTMMYIGKTKDSSHLLRSAQYLHKDLPIRFAHRIDDFRNLPFIVACNPLLLELHERFIKIFHTLHSFPPIKTLEQEKAYTELLQNTLTCSSDTLPLLAEGFRESKRHIKQETFVRNFLDRALTSRLAIKMLIEHHIELRNDRENYIGAICMSFSPKKLIQSSAEYVKKVCRAEYGVAPDVKIDGHVHSSFPYITTPLNYIVPEMLKNAFRATVEHHRYSDLGLPSVTVTIAVNEDELVLRIKDRGGGMPRALLDKIFDYHFSSNHLSHDPSLLSYTDFDNHFHDQLVTTDNTNRMSGYGFGVPTSRAYCDYLNGSLTIETMHGLGSDVYVRVGLLTSENRVVRL</sequence>
<evidence type="ECO:0000256" key="4">
    <source>
        <dbReference type="ARBA" id="ARBA00022741"/>
    </source>
</evidence>
<evidence type="ECO:0000313" key="12">
    <source>
        <dbReference type="EMBL" id="CAF1448727.1"/>
    </source>
</evidence>
<dbReference type="Pfam" id="PF10436">
    <property type="entry name" value="BCDHK_Adom3"/>
    <property type="match status" value="1"/>
</dbReference>
<evidence type="ECO:0000313" key="13">
    <source>
        <dbReference type="EMBL" id="CAF3858463.1"/>
    </source>
</evidence>
<evidence type="ECO:0000256" key="8">
    <source>
        <dbReference type="RuleBase" id="RU366032"/>
    </source>
</evidence>
<dbReference type="InterPro" id="IPR005467">
    <property type="entry name" value="His_kinase_dom"/>
</dbReference>
<dbReference type="Proteomes" id="UP000663860">
    <property type="component" value="Unassembled WGS sequence"/>
</dbReference>
<evidence type="ECO:0000256" key="3">
    <source>
        <dbReference type="ARBA" id="ARBA00022679"/>
    </source>
</evidence>
<dbReference type="EMBL" id="CAJOAY010004177">
    <property type="protein sequence ID" value="CAF4058211.1"/>
    <property type="molecule type" value="Genomic_DNA"/>
</dbReference>
<evidence type="ECO:0000256" key="5">
    <source>
        <dbReference type="ARBA" id="ARBA00022777"/>
    </source>
</evidence>
<evidence type="ECO:0000313" key="15">
    <source>
        <dbReference type="Proteomes" id="UP000663881"/>
    </source>
</evidence>
<protein>
    <recommendedName>
        <fullName evidence="8">Protein-serine/threonine kinase</fullName>
        <ecNumber evidence="8">2.7.11.-</ecNumber>
    </recommendedName>
</protein>
<dbReference type="InterPro" id="IPR036890">
    <property type="entry name" value="HATPase_C_sf"/>
</dbReference>
<dbReference type="GO" id="GO:0005524">
    <property type="term" value="F:ATP binding"/>
    <property type="evidence" value="ECO:0007669"/>
    <property type="project" value="UniProtKB-UniRule"/>
</dbReference>
<evidence type="ECO:0000313" key="14">
    <source>
        <dbReference type="EMBL" id="CAF4058211.1"/>
    </source>
</evidence>
<keyword evidence="6 8" id="KW-0067">ATP-binding</keyword>
<dbReference type="Proteomes" id="UP000663891">
    <property type="component" value="Unassembled WGS sequence"/>
</dbReference>
<evidence type="ECO:0000313" key="11">
    <source>
        <dbReference type="EMBL" id="CAF1408644.1"/>
    </source>
</evidence>
<dbReference type="SMART" id="SM00387">
    <property type="entry name" value="HATPase_c"/>
    <property type="match status" value="1"/>
</dbReference>
<feature type="domain" description="Histidine kinase" evidence="10">
    <location>
        <begin position="289"/>
        <end position="428"/>
    </location>
</feature>
<evidence type="ECO:0000259" key="10">
    <source>
        <dbReference type="PROSITE" id="PS50109"/>
    </source>
</evidence>
<gene>
    <name evidence="11" type="ORF">IZO911_LOCUS39941</name>
    <name evidence="13" type="ORF">KXQ929_LOCUS20512</name>
    <name evidence="14" type="ORF">OKA104_LOCUS33218</name>
    <name evidence="12" type="ORF">VCS650_LOCUS39341</name>
</gene>
<evidence type="ECO:0000256" key="9">
    <source>
        <dbReference type="SAM" id="MobiDB-lite"/>
    </source>
</evidence>
<dbReference type="Gene3D" id="1.20.140.20">
    <property type="entry name" value="Alpha-ketoacid/pyruvate dehydrogenase kinase, N-terminal domain"/>
    <property type="match status" value="1"/>
</dbReference>
<dbReference type="InterPro" id="IPR036784">
    <property type="entry name" value="AK/P_DHK_N_sf"/>
</dbReference>
<dbReference type="EC" id="2.7.11.-" evidence="8"/>
<dbReference type="GO" id="GO:0005759">
    <property type="term" value="C:mitochondrial matrix"/>
    <property type="evidence" value="ECO:0007669"/>
    <property type="project" value="UniProtKB-SubCell"/>
</dbReference>
<dbReference type="Proteomes" id="UP000663881">
    <property type="component" value="Unassembled WGS sequence"/>
</dbReference>
<dbReference type="EMBL" id="CAJNON010001289">
    <property type="protein sequence ID" value="CAF1448727.1"/>
    <property type="molecule type" value="Genomic_DNA"/>
</dbReference>
<comment type="similarity">
    <text evidence="1 8">Belongs to the PDK/BCKDK protein kinase family.</text>
</comment>